<dbReference type="GO" id="GO:0009014">
    <property type="term" value="F:succinyl-diaminopimelate desuccinylase activity"/>
    <property type="evidence" value="ECO:0007669"/>
    <property type="project" value="UniProtKB-UniRule"/>
</dbReference>
<keyword evidence="10 15" id="KW-0220">Diaminopimelate biosynthesis</keyword>
<sequence length="377" mass="40884">MSLSPTLELAKDLIRRQSVTPDDAGCQELMMSRLAPLGFSGENLRFGETDNLWARKGNNGPVLAFAGHTDVVPTGPEKNWAHPPFDPIIKDGYLHGRGAADMKGSLAAFITACERFVANHPNHRGSIALLITSDEEGPAQDGTVKVVETLEARNEKMDWCLIGEPSSTHQVGDVIKNGRRGSLHGYLTVHGVQGHVAYPHLADNPIHRTANIVATLEKQHWDDGNTYFPPTTFQISNIQSGTGATNVIPSEAKVMFNFRFSPESSVESLKSRVETLCQASGADYTIDWSLSGLPYQTAEGELVGAVIAAVESVTNHHPNLSTDGGTSDGRFIAPTGAQVIELGPINRTIHRIDEQVDLHDLDLLSAIYENILIRLLS</sequence>
<keyword evidence="8 15" id="KW-0378">Hydrolase</keyword>
<dbReference type="EC" id="3.5.1.18" evidence="4 15"/>
<dbReference type="EMBL" id="DLYI01000106">
    <property type="protein sequence ID" value="HAC27819.1"/>
    <property type="molecule type" value="Genomic_DNA"/>
</dbReference>
<dbReference type="CDD" id="cd03891">
    <property type="entry name" value="M20_DapE_proteobac"/>
    <property type="match status" value="1"/>
</dbReference>
<evidence type="ECO:0000256" key="7">
    <source>
        <dbReference type="ARBA" id="ARBA00022723"/>
    </source>
</evidence>
<dbReference type="HAMAP" id="MF_01690">
    <property type="entry name" value="DapE"/>
    <property type="match status" value="1"/>
</dbReference>
<feature type="binding site" evidence="15">
    <location>
        <position position="164"/>
    </location>
    <ligand>
        <name>Zn(2+)</name>
        <dbReference type="ChEBI" id="CHEBI:29105"/>
        <label>1</label>
    </ligand>
</feature>
<comment type="pathway">
    <text evidence="1 15">Amino-acid biosynthesis; L-lysine biosynthesis via DAP pathway; LL-2,6-diaminopimelate from (S)-tetrahydrodipicolinate (succinylase route): step 3/3.</text>
</comment>
<dbReference type="GO" id="GO:0008777">
    <property type="term" value="F:acetylornithine deacetylase activity"/>
    <property type="evidence" value="ECO:0007669"/>
    <property type="project" value="TreeGrafter"/>
</dbReference>
<protein>
    <recommendedName>
        <fullName evidence="5 15">Succinyl-diaminopimelate desuccinylase</fullName>
        <shortName evidence="15">SDAP desuccinylase</shortName>
        <ecNumber evidence="4 15">3.5.1.18</ecNumber>
    </recommendedName>
    <alternativeName>
        <fullName evidence="13 15">N-succinyl-LL-2,6-diaminoheptanedioate amidohydrolase</fullName>
    </alternativeName>
</protein>
<comment type="catalytic activity">
    <reaction evidence="14 15">
        <text>N-succinyl-(2S,6S)-2,6-diaminopimelate + H2O = (2S,6S)-2,6-diaminopimelate + succinate</text>
        <dbReference type="Rhea" id="RHEA:22608"/>
        <dbReference type="ChEBI" id="CHEBI:15377"/>
        <dbReference type="ChEBI" id="CHEBI:30031"/>
        <dbReference type="ChEBI" id="CHEBI:57609"/>
        <dbReference type="ChEBI" id="CHEBI:58087"/>
        <dbReference type="EC" id="3.5.1.18"/>
    </reaction>
</comment>
<dbReference type="InterPro" id="IPR002933">
    <property type="entry name" value="Peptidase_M20"/>
</dbReference>
<dbReference type="InterPro" id="IPR050072">
    <property type="entry name" value="Peptidase_M20A"/>
</dbReference>
<evidence type="ECO:0000313" key="18">
    <source>
        <dbReference type="Proteomes" id="UP000261325"/>
    </source>
</evidence>
<dbReference type="PANTHER" id="PTHR43808">
    <property type="entry name" value="ACETYLORNITHINE DEACETYLASE"/>
    <property type="match status" value="1"/>
</dbReference>
<keyword evidence="6 15" id="KW-0028">Amino-acid biosynthesis</keyword>
<evidence type="ECO:0000256" key="13">
    <source>
        <dbReference type="ARBA" id="ARBA00031891"/>
    </source>
</evidence>
<dbReference type="PANTHER" id="PTHR43808:SF31">
    <property type="entry name" value="N-ACETYL-L-CITRULLINE DEACETYLASE"/>
    <property type="match status" value="1"/>
</dbReference>
<comment type="function">
    <text evidence="15">Catalyzes the hydrolysis of N-succinyl-L,L-diaminopimelic acid (SDAP), forming succinate and LL-2,6-diaminopimelate (DAP), an intermediate involved in the bacterial biosynthesis of lysine and meso-diaminopimelic acid, an essential component of bacterial cell walls.</text>
</comment>
<dbReference type="PROSITE" id="PS00758">
    <property type="entry name" value="ARGE_DAPE_CPG2_1"/>
    <property type="match status" value="1"/>
</dbReference>
<comment type="similarity">
    <text evidence="2 15">Belongs to the peptidase M20A family. DapE subfamily.</text>
</comment>
<proteinExistence type="inferred from homology"/>
<evidence type="ECO:0000256" key="12">
    <source>
        <dbReference type="ARBA" id="ARBA00023285"/>
    </source>
</evidence>
<feature type="binding site" evidence="15">
    <location>
        <position position="136"/>
    </location>
    <ligand>
        <name>Zn(2+)</name>
        <dbReference type="ChEBI" id="CHEBI:29105"/>
        <label>2</label>
    </ligand>
</feature>
<dbReference type="GO" id="GO:0006526">
    <property type="term" value="P:L-arginine biosynthetic process"/>
    <property type="evidence" value="ECO:0007669"/>
    <property type="project" value="TreeGrafter"/>
</dbReference>
<dbReference type="AlphaFoldDB" id="A0A3B8WD50"/>
<feature type="binding site" evidence="15">
    <location>
        <position position="101"/>
    </location>
    <ligand>
        <name>Zn(2+)</name>
        <dbReference type="ChEBI" id="CHEBI:29105"/>
        <label>2</label>
    </ligand>
</feature>
<dbReference type="InterPro" id="IPR001261">
    <property type="entry name" value="ArgE/DapE_CS"/>
</dbReference>
<dbReference type="FunFam" id="3.40.630.10:FF:000005">
    <property type="entry name" value="Succinyl-diaminopimelate desuccinylase"/>
    <property type="match status" value="1"/>
</dbReference>
<dbReference type="SUPFAM" id="SSF53187">
    <property type="entry name" value="Zn-dependent exopeptidases"/>
    <property type="match status" value="1"/>
</dbReference>
<evidence type="ECO:0000256" key="9">
    <source>
        <dbReference type="ARBA" id="ARBA00022833"/>
    </source>
</evidence>
<gene>
    <name evidence="15" type="primary">dapE</name>
    <name evidence="17" type="ORF">DCF82_08400</name>
</gene>
<dbReference type="NCBIfam" id="NF009557">
    <property type="entry name" value="PRK13009.1"/>
    <property type="match status" value="1"/>
</dbReference>
<dbReference type="InterPro" id="IPR011650">
    <property type="entry name" value="Peptidase_M20_dimer"/>
</dbReference>
<keyword evidence="11 15" id="KW-0457">Lysine biosynthesis</keyword>
<evidence type="ECO:0000256" key="6">
    <source>
        <dbReference type="ARBA" id="ARBA00022605"/>
    </source>
</evidence>
<reference evidence="17 18" key="1">
    <citation type="journal article" date="2018" name="Nat. Biotechnol.">
        <title>A standardized bacterial taxonomy based on genome phylogeny substantially revises the tree of life.</title>
        <authorList>
            <person name="Parks D.H."/>
            <person name="Chuvochina M."/>
            <person name="Waite D.W."/>
            <person name="Rinke C."/>
            <person name="Skarshewski A."/>
            <person name="Chaumeil P.A."/>
            <person name="Hugenholtz P."/>
        </authorList>
    </citation>
    <scope>NUCLEOTIDE SEQUENCE [LARGE SCALE GENOMIC DNA]</scope>
    <source>
        <strain evidence="17">UBA9049</strain>
    </source>
</reference>
<evidence type="ECO:0000256" key="15">
    <source>
        <dbReference type="HAMAP-Rule" id="MF_01690"/>
    </source>
</evidence>
<dbReference type="Pfam" id="PF01546">
    <property type="entry name" value="Peptidase_M20"/>
    <property type="match status" value="1"/>
</dbReference>
<accession>A0A3B8WD50</accession>
<name>A0A3B8WD50_MARNT</name>
<evidence type="ECO:0000259" key="16">
    <source>
        <dbReference type="Pfam" id="PF07687"/>
    </source>
</evidence>
<evidence type="ECO:0000256" key="11">
    <source>
        <dbReference type="ARBA" id="ARBA00023154"/>
    </source>
</evidence>
<dbReference type="InterPro" id="IPR005941">
    <property type="entry name" value="DapE_proteobac"/>
</dbReference>
<evidence type="ECO:0000256" key="14">
    <source>
        <dbReference type="ARBA" id="ARBA00051301"/>
    </source>
</evidence>
<dbReference type="Proteomes" id="UP000261325">
    <property type="component" value="Unassembled WGS sequence"/>
</dbReference>
<dbReference type="GO" id="GO:0019877">
    <property type="term" value="P:diaminopimelate biosynthetic process"/>
    <property type="evidence" value="ECO:0007669"/>
    <property type="project" value="UniProtKB-UniRule"/>
</dbReference>
<dbReference type="FunFam" id="3.30.70.360:FF:000011">
    <property type="entry name" value="Succinyl-diaminopimelate desuccinylase"/>
    <property type="match status" value="1"/>
</dbReference>
<keyword evidence="7 15" id="KW-0479">Metal-binding</keyword>
<dbReference type="UniPathway" id="UPA00034">
    <property type="reaction ID" value="UER00021"/>
</dbReference>
<feature type="binding site" evidence="15">
    <location>
        <position position="101"/>
    </location>
    <ligand>
        <name>Zn(2+)</name>
        <dbReference type="ChEBI" id="CHEBI:29105"/>
        <label>1</label>
    </ligand>
</feature>
<evidence type="ECO:0000313" key="17">
    <source>
        <dbReference type="EMBL" id="HAC27819.1"/>
    </source>
</evidence>
<keyword evidence="9 15" id="KW-0862">Zinc</keyword>
<dbReference type="SUPFAM" id="SSF55031">
    <property type="entry name" value="Bacterial exopeptidase dimerisation domain"/>
    <property type="match status" value="1"/>
</dbReference>
<evidence type="ECO:0000256" key="4">
    <source>
        <dbReference type="ARBA" id="ARBA00011921"/>
    </source>
</evidence>
<organism evidence="17 18">
    <name type="scientific">Marinobacter nauticus</name>
    <name type="common">Marinobacter hydrocarbonoclasticus</name>
    <name type="synonym">Marinobacter aquaeolei</name>
    <dbReference type="NCBI Taxonomy" id="2743"/>
    <lineage>
        <taxon>Bacteria</taxon>
        <taxon>Pseudomonadati</taxon>
        <taxon>Pseudomonadota</taxon>
        <taxon>Gammaproteobacteria</taxon>
        <taxon>Pseudomonadales</taxon>
        <taxon>Marinobacteraceae</taxon>
        <taxon>Marinobacter</taxon>
    </lineage>
</organism>
<feature type="binding site" evidence="15">
    <location>
        <position position="68"/>
    </location>
    <ligand>
        <name>Zn(2+)</name>
        <dbReference type="ChEBI" id="CHEBI:29105"/>
        <label>1</label>
    </ligand>
</feature>
<evidence type="ECO:0000256" key="1">
    <source>
        <dbReference type="ARBA" id="ARBA00005130"/>
    </source>
</evidence>
<dbReference type="GO" id="GO:0009089">
    <property type="term" value="P:lysine biosynthetic process via diaminopimelate"/>
    <property type="evidence" value="ECO:0007669"/>
    <property type="project" value="UniProtKB-UniRule"/>
</dbReference>
<feature type="binding site" evidence="15">
    <location>
        <position position="350"/>
    </location>
    <ligand>
        <name>Zn(2+)</name>
        <dbReference type="ChEBI" id="CHEBI:29105"/>
        <label>2</label>
    </ligand>
</feature>
<dbReference type="NCBIfam" id="TIGR01246">
    <property type="entry name" value="dapE_proteo"/>
    <property type="match status" value="1"/>
</dbReference>
<evidence type="ECO:0000256" key="5">
    <source>
        <dbReference type="ARBA" id="ARBA00022391"/>
    </source>
</evidence>
<dbReference type="GO" id="GO:0050897">
    <property type="term" value="F:cobalt ion binding"/>
    <property type="evidence" value="ECO:0007669"/>
    <property type="project" value="UniProtKB-UniRule"/>
</dbReference>
<feature type="active site" description="Proton acceptor" evidence="15">
    <location>
        <position position="135"/>
    </location>
</feature>
<evidence type="ECO:0000256" key="3">
    <source>
        <dbReference type="ARBA" id="ARBA00011738"/>
    </source>
</evidence>
<comment type="cofactor">
    <cofactor evidence="15">
        <name>Zn(2+)</name>
        <dbReference type="ChEBI" id="CHEBI:29105"/>
    </cofactor>
    <cofactor evidence="15">
        <name>Co(2+)</name>
        <dbReference type="ChEBI" id="CHEBI:48828"/>
    </cofactor>
    <text evidence="15">Binds 2 Zn(2+) or Co(2+) ions per subunit.</text>
</comment>
<evidence type="ECO:0000256" key="10">
    <source>
        <dbReference type="ARBA" id="ARBA00022915"/>
    </source>
</evidence>
<comment type="subunit">
    <text evidence="3 15">Homodimer.</text>
</comment>
<keyword evidence="12 15" id="KW-0170">Cobalt</keyword>
<dbReference type="Pfam" id="PF07687">
    <property type="entry name" value="M20_dimer"/>
    <property type="match status" value="1"/>
</dbReference>
<feature type="active site" evidence="15">
    <location>
        <position position="70"/>
    </location>
</feature>
<comment type="caution">
    <text evidence="17">The sequence shown here is derived from an EMBL/GenBank/DDBJ whole genome shotgun (WGS) entry which is preliminary data.</text>
</comment>
<evidence type="ECO:0000256" key="2">
    <source>
        <dbReference type="ARBA" id="ARBA00006746"/>
    </source>
</evidence>
<dbReference type="PROSITE" id="PS00759">
    <property type="entry name" value="ARGE_DAPE_CPG2_2"/>
    <property type="match status" value="1"/>
</dbReference>
<dbReference type="InterPro" id="IPR036264">
    <property type="entry name" value="Bact_exopeptidase_dim_dom"/>
</dbReference>
<evidence type="ECO:0000256" key="8">
    <source>
        <dbReference type="ARBA" id="ARBA00022801"/>
    </source>
</evidence>
<dbReference type="Gene3D" id="3.40.630.10">
    <property type="entry name" value="Zn peptidases"/>
    <property type="match status" value="2"/>
</dbReference>
<dbReference type="GO" id="GO:0008270">
    <property type="term" value="F:zinc ion binding"/>
    <property type="evidence" value="ECO:0007669"/>
    <property type="project" value="UniProtKB-UniRule"/>
</dbReference>
<feature type="domain" description="Peptidase M20 dimerisation" evidence="16">
    <location>
        <begin position="177"/>
        <end position="283"/>
    </location>
</feature>